<dbReference type="PANTHER" id="PTHR10201">
    <property type="entry name" value="MATRIX METALLOPROTEINASE"/>
    <property type="match status" value="1"/>
</dbReference>
<evidence type="ECO:0000313" key="1">
    <source>
        <dbReference type="EMBL" id="OMO54495.1"/>
    </source>
</evidence>
<protein>
    <submittedName>
        <fullName evidence="1">Peptidoglycan binding-like protein</fullName>
    </submittedName>
</protein>
<dbReference type="GO" id="GO:0030198">
    <property type="term" value="P:extracellular matrix organization"/>
    <property type="evidence" value="ECO:0007669"/>
    <property type="project" value="TreeGrafter"/>
</dbReference>
<comment type="caution">
    <text evidence="1">The sequence shown here is derived from an EMBL/GenBank/DDBJ whole genome shotgun (WGS) entry which is preliminary data.</text>
</comment>
<reference evidence="2" key="1">
    <citation type="submission" date="2013-09" db="EMBL/GenBank/DDBJ databases">
        <title>Corchorus olitorius genome sequencing.</title>
        <authorList>
            <person name="Alam M."/>
            <person name="Haque M.S."/>
            <person name="Islam M.S."/>
            <person name="Emdad E.M."/>
            <person name="Islam M.M."/>
            <person name="Ahmed B."/>
            <person name="Halim A."/>
            <person name="Hossen Q.M.M."/>
            <person name="Hossain M.Z."/>
            <person name="Ahmed R."/>
            <person name="Khan M.M."/>
            <person name="Islam R."/>
            <person name="Rashid M.M."/>
            <person name="Khan S.A."/>
            <person name="Rahman M.S."/>
            <person name="Alam M."/>
            <person name="Yahiya A.S."/>
            <person name="Khan M.S."/>
            <person name="Azam M.S."/>
            <person name="Haque T."/>
            <person name="Lashkar M.Z.H."/>
            <person name="Akhand A.I."/>
            <person name="Morshed G."/>
            <person name="Roy S."/>
            <person name="Uddin K.S."/>
            <person name="Rabeya T."/>
            <person name="Hossain A.S."/>
            <person name="Chowdhury A."/>
            <person name="Snigdha A.R."/>
            <person name="Mortoza M.S."/>
            <person name="Matin S.A."/>
            <person name="Hoque S.M.E."/>
            <person name="Islam M.K."/>
            <person name="Roy D.K."/>
            <person name="Haider R."/>
            <person name="Moosa M.M."/>
            <person name="Elias S.M."/>
            <person name="Hasan A.M."/>
            <person name="Jahan S."/>
            <person name="Shafiuddin M."/>
            <person name="Mahmood N."/>
            <person name="Shommy N.S."/>
        </authorList>
    </citation>
    <scope>NUCLEOTIDE SEQUENCE [LARGE SCALE GENOMIC DNA]</scope>
    <source>
        <strain evidence="2">cv. O-4</strain>
    </source>
</reference>
<gene>
    <name evidence="1" type="ORF">COLO4_36461</name>
</gene>
<sequence>MKVTGGLDDKTVNQMVKPRCGVANIVNGEYRNKSIHNVGHFKLFRGNPKWLATQNHLRYRFLNGVINKVPGTEYIMFSVARAFNRWAKVLRFSSEEVPENSTMAEIDSGFHGKVGLGWNDGGFDGRLVWGFWLLPLPQLEENYTLMWMRIGVLTIFQGLRIRWSWNRLLCMKLGTF</sequence>
<proteinExistence type="predicted"/>
<keyword evidence="2" id="KW-1185">Reference proteome</keyword>
<dbReference type="Gene3D" id="3.40.390.10">
    <property type="entry name" value="Collagenase (Catalytic Domain)"/>
    <property type="match status" value="1"/>
</dbReference>
<accession>A0A1R3G8S1</accession>
<name>A0A1R3G8S1_9ROSI</name>
<dbReference type="EMBL" id="AWUE01023245">
    <property type="protein sequence ID" value="OMO54495.1"/>
    <property type="molecule type" value="Genomic_DNA"/>
</dbReference>
<dbReference type="InterPro" id="IPR024079">
    <property type="entry name" value="MetalloPept_cat_dom_sf"/>
</dbReference>
<dbReference type="GO" id="GO:0030574">
    <property type="term" value="P:collagen catabolic process"/>
    <property type="evidence" value="ECO:0007669"/>
    <property type="project" value="TreeGrafter"/>
</dbReference>
<dbReference type="GO" id="GO:0004222">
    <property type="term" value="F:metalloendopeptidase activity"/>
    <property type="evidence" value="ECO:0007669"/>
    <property type="project" value="TreeGrafter"/>
</dbReference>
<dbReference type="STRING" id="93759.A0A1R3G8S1"/>
<evidence type="ECO:0000313" key="2">
    <source>
        <dbReference type="Proteomes" id="UP000187203"/>
    </source>
</evidence>
<organism evidence="1 2">
    <name type="scientific">Corchorus olitorius</name>
    <dbReference type="NCBI Taxonomy" id="93759"/>
    <lineage>
        <taxon>Eukaryota</taxon>
        <taxon>Viridiplantae</taxon>
        <taxon>Streptophyta</taxon>
        <taxon>Embryophyta</taxon>
        <taxon>Tracheophyta</taxon>
        <taxon>Spermatophyta</taxon>
        <taxon>Magnoliopsida</taxon>
        <taxon>eudicotyledons</taxon>
        <taxon>Gunneridae</taxon>
        <taxon>Pentapetalae</taxon>
        <taxon>rosids</taxon>
        <taxon>malvids</taxon>
        <taxon>Malvales</taxon>
        <taxon>Malvaceae</taxon>
        <taxon>Grewioideae</taxon>
        <taxon>Apeibeae</taxon>
        <taxon>Corchorus</taxon>
    </lineage>
</organism>
<dbReference type="AlphaFoldDB" id="A0A1R3G8S1"/>
<dbReference type="OrthoDB" id="406838at2759"/>
<dbReference type="PANTHER" id="PTHR10201:SF311">
    <property type="entry name" value="PEPTIDASE METALLOPEPTIDASE DOMAIN-CONTAINING PROTEIN"/>
    <property type="match status" value="1"/>
</dbReference>
<dbReference type="Proteomes" id="UP000187203">
    <property type="component" value="Unassembled WGS sequence"/>
</dbReference>